<keyword evidence="2" id="KW-0812">Transmembrane</keyword>
<keyword evidence="4" id="KW-1185">Reference proteome</keyword>
<evidence type="ECO:0000256" key="2">
    <source>
        <dbReference type="SAM" id="Phobius"/>
    </source>
</evidence>
<accession>A0A8J6B4Y2</accession>
<evidence type="ECO:0000313" key="3">
    <source>
        <dbReference type="EMBL" id="KAG9393104.1"/>
    </source>
</evidence>
<feature type="transmembrane region" description="Helical" evidence="2">
    <location>
        <begin position="215"/>
        <end position="244"/>
    </location>
</feature>
<comment type="caution">
    <text evidence="3">The sequence shown here is derived from an EMBL/GenBank/DDBJ whole genome shotgun (WGS) entry which is preliminary data.</text>
</comment>
<dbReference type="Proteomes" id="UP000717585">
    <property type="component" value="Unassembled WGS sequence"/>
</dbReference>
<sequence length="388" mass="41784">MSDDGDDTRSSYSSSGRAMADATGMGENSDPYANHFRSTPYDRSRTPSEHSQASSAPPPHLRHYPYLSEFPQPTRPGGMALPVWEDRQPSNISTITPPPQDIDDGRETERMGLTKGDLPAELKLMIGRGEELTKARALERMGVLTALFTLLQGLTSAYILAWTFIFADIPLSWLSAIAGIIISLIFGLIGGIPIAIVTVLGLVIKHTWGLPRVVLVTALYLLYGWFPSAVFAFLAVGVVALIGGPWDPRAVFIVASLTHGISWVVVSVVSLASWFIRNRLFAANPVLAAKARGSVGLVVAIFAMSMIGMTLSTMGTLLLTNVFLIALSLLGAGGVVVTRMATPVVVAITFIGICAAFSILSAVQFTRSRRRRLVEQATRAQIQSMDLI</sequence>
<feature type="transmembrane region" description="Helical" evidence="2">
    <location>
        <begin position="173"/>
        <end position="203"/>
    </location>
</feature>
<name>A0A8J6B4Y2_9EUKA</name>
<gene>
    <name evidence="3" type="ORF">J8273_3233</name>
</gene>
<feature type="transmembrane region" description="Helical" evidence="2">
    <location>
        <begin position="250"/>
        <end position="276"/>
    </location>
</feature>
<protein>
    <submittedName>
        <fullName evidence="3">Uncharacterized protein</fullName>
    </submittedName>
</protein>
<dbReference type="AlphaFoldDB" id="A0A8J6B4Y2"/>
<reference evidence="3" key="1">
    <citation type="submission" date="2021-05" db="EMBL/GenBank/DDBJ databases">
        <title>A free-living protist that lacks canonical eukaryotic 1 DNA replication and segregation systems.</title>
        <authorList>
            <person name="Salas-Leiva D.E."/>
            <person name="Tromer E.C."/>
            <person name="Curtis B.A."/>
            <person name="Jerlstrom-Hultqvist J."/>
            <person name="Kolisko M."/>
            <person name="Yi Z."/>
            <person name="Salas-Leiva J.S."/>
            <person name="Gallot-Lavallee L."/>
            <person name="Kops G.J.P.L."/>
            <person name="Archibald J.M."/>
            <person name="Simpson A.G.B."/>
            <person name="Roger A.J."/>
        </authorList>
    </citation>
    <scope>NUCLEOTIDE SEQUENCE</scope>
    <source>
        <strain evidence="3">BICM</strain>
    </source>
</reference>
<feature type="transmembrane region" description="Helical" evidence="2">
    <location>
        <begin position="143"/>
        <end position="167"/>
    </location>
</feature>
<evidence type="ECO:0000313" key="4">
    <source>
        <dbReference type="Proteomes" id="UP000717585"/>
    </source>
</evidence>
<feature type="transmembrane region" description="Helical" evidence="2">
    <location>
        <begin position="297"/>
        <end position="330"/>
    </location>
</feature>
<dbReference type="EMBL" id="JAHDYR010000025">
    <property type="protein sequence ID" value="KAG9393104.1"/>
    <property type="molecule type" value="Genomic_DNA"/>
</dbReference>
<proteinExistence type="predicted"/>
<organism evidence="3 4">
    <name type="scientific">Carpediemonas membranifera</name>
    <dbReference type="NCBI Taxonomy" id="201153"/>
    <lineage>
        <taxon>Eukaryota</taxon>
        <taxon>Metamonada</taxon>
        <taxon>Carpediemonas-like organisms</taxon>
        <taxon>Carpediemonas</taxon>
    </lineage>
</organism>
<keyword evidence="2" id="KW-0472">Membrane</keyword>
<feature type="transmembrane region" description="Helical" evidence="2">
    <location>
        <begin position="342"/>
        <end position="363"/>
    </location>
</feature>
<feature type="region of interest" description="Disordered" evidence="1">
    <location>
        <begin position="1"/>
        <end position="78"/>
    </location>
</feature>
<keyword evidence="2" id="KW-1133">Transmembrane helix</keyword>
<evidence type="ECO:0000256" key="1">
    <source>
        <dbReference type="SAM" id="MobiDB-lite"/>
    </source>
</evidence>